<organism evidence="1">
    <name type="scientific">Sesamum calycinum</name>
    <dbReference type="NCBI Taxonomy" id="2727403"/>
    <lineage>
        <taxon>Eukaryota</taxon>
        <taxon>Viridiplantae</taxon>
        <taxon>Streptophyta</taxon>
        <taxon>Embryophyta</taxon>
        <taxon>Tracheophyta</taxon>
        <taxon>Spermatophyta</taxon>
        <taxon>Magnoliopsida</taxon>
        <taxon>eudicotyledons</taxon>
        <taxon>Gunneridae</taxon>
        <taxon>Pentapetalae</taxon>
        <taxon>asterids</taxon>
        <taxon>lamiids</taxon>
        <taxon>Lamiales</taxon>
        <taxon>Pedaliaceae</taxon>
        <taxon>Sesamum</taxon>
    </lineage>
</organism>
<evidence type="ECO:0000313" key="1">
    <source>
        <dbReference type="EMBL" id="KAL0318125.1"/>
    </source>
</evidence>
<gene>
    <name evidence="1" type="ORF">Scaly_2861800</name>
</gene>
<dbReference type="InterPro" id="IPR043502">
    <property type="entry name" value="DNA/RNA_pol_sf"/>
</dbReference>
<proteinExistence type="predicted"/>
<dbReference type="SUPFAM" id="SSF56672">
    <property type="entry name" value="DNA/RNA polymerases"/>
    <property type="match status" value="1"/>
</dbReference>
<dbReference type="AlphaFoldDB" id="A0AAW2LG52"/>
<dbReference type="EMBL" id="JACGWM010000040">
    <property type="protein sequence ID" value="KAL0318125.1"/>
    <property type="molecule type" value="Genomic_DNA"/>
</dbReference>
<reference evidence="1" key="1">
    <citation type="submission" date="2020-06" db="EMBL/GenBank/DDBJ databases">
        <authorList>
            <person name="Li T."/>
            <person name="Hu X."/>
            <person name="Zhang T."/>
            <person name="Song X."/>
            <person name="Zhang H."/>
            <person name="Dai N."/>
            <person name="Sheng W."/>
            <person name="Hou X."/>
            <person name="Wei L."/>
        </authorList>
    </citation>
    <scope>NUCLEOTIDE SEQUENCE</scope>
    <source>
        <strain evidence="1">KEN8</strain>
        <tissue evidence="1">Leaf</tissue>
    </source>
</reference>
<name>A0AAW2LG52_9LAMI</name>
<dbReference type="PANTHER" id="PTHR24559">
    <property type="entry name" value="TRANSPOSON TY3-I GAG-POL POLYPROTEIN"/>
    <property type="match status" value="1"/>
</dbReference>
<comment type="caution">
    <text evidence="1">The sequence shown here is derived from an EMBL/GenBank/DDBJ whole genome shotgun (WGS) entry which is preliminary data.</text>
</comment>
<evidence type="ECO:0008006" key="2">
    <source>
        <dbReference type="Google" id="ProtNLM"/>
    </source>
</evidence>
<dbReference type="InterPro" id="IPR043128">
    <property type="entry name" value="Rev_trsase/Diguanyl_cyclase"/>
</dbReference>
<dbReference type="Gene3D" id="3.10.10.10">
    <property type="entry name" value="HIV Type 1 Reverse Transcriptase, subunit A, domain 1"/>
    <property type="match status" value="1"/>
</dbReference>
<dbReference type="Gene3D" id="3.30.70.270">
    <property type="match status" value="1"/>
</dbReference>
<dbReference type="InterPro" id="IPR053134">
    <property type="entry name" value="RNA-dir_DNA_polymerase"/>
</dbReference>
<sequence length="206" mass="23435">MKPFTEAEPYFADAKLYLDPNRGQIKVKQHVSRRLHDPSDNSNEEEVEIIIDSNHISIDESSDMEISEDGIQNDPPQLEDGIQATIDELKELNLSSTEESRPIFISPLLSPKEEEQYFKTLEVNKLIDAGFIKEACPKDDFPLPITKLMVDATTGHEALSFIDSSSRYNQIRMSPKDEECTTFRIPKGISCYKVILSSKPRKEKNT</sequence>
<protein>
    <recommendedName>
        <fullName evidence="2">Reverse transcriptase domain-containing protein</fullName>
    </recommendedName>
</protein>
<dbReference type="PANTHER" id="PTHR24559:SF439">
    <property type="entry name" value="RETROTRANSPOSON, UNCLASSIFIED-LIKE PROTEIN"/>
    <property type="match status" value="1"/>
</dbReference>
<reference evidence="1" key="2">
    <citation type="journal article" date="2024" name="Plant">
        <title>Genomic evolution and insights into agronomic trait innovations of Sesamum species.</title>
        <authorList>
            <person name="Miao H."/>
            <person name="Wang L."/>
            <person name="Qu L."/>
            <person name="Liu H."/>
            <person name="Sun Y."/>
            <person name="Le M."/>
            <person name="Wang Q."/>
            <person name="Wei S."/>
            <person name="Zheng Y."/>
            <person name="Lin W."/>
            <person name="Duan Y."/>
            <person name="Cao H."/>
            <person name="Xiong S."/>
            <person name="Wang X."/>
            <person name="Wei L."/>
            <person name="Li C."/>
            <person name="Ma Q."/>
            <person name="Ju M."/>
            <person name="Zhao R."/>
            <person name="Li G."/>
            <person name="Mu C."/>
            <person name="Tian Q."/>
            <person name="Mei H."/>
            <person name="Zhang T."/>
            <person name="Gao T."/>
            <person name="Zhang H."/>
        </authorList>
    </citation>
    <scope>NUCLEOTIDE SEQUENCE</scope>
    <source>
        <strain evidence="1">KEN8</strain>
    </source>
</reference>
<accession>A0AAW2LG52</accession>